<feature type="transmembrane region" description="Helical" evidence="19">
    <location>
        <begin position="476"/>
        <end position="505"/>
    </location>
</feature>
<dbReference type="SUPFAM" id="SSF56672">
    <property type="entry name" value="DNA/RNA polymerases"/>
    <property type="match status" value="1"/>
</dbReference>
<feature type="transmembrane region" description="Helical" evidence="19">
    <location>
        <begin position="443"/>
        <end position="470"/>
    </location>
</feature>
<evidence type="ECO:0000256" key="6">
    <source>
        <dbReference type="ARBA" id="ARBA00022692"/>
    </source>
</evidence>
<evidence type="ECO:0000256" key="8">
    <source>
        <dbReference type="ARBA" id="ARBA00022763"/>
    </source>
</evidence>
<evidence type="ECO:0000256" key="21">
    <source>
        <dbReference type="SAM" id="MobiDB-lite"/>
    </source>
</evidence>
<evidence type="ECO:0000256" key="3">
    <source>
        <dbReference type="ARBA" id="ARBA00010879"/>
    </source>
</evidence>
<dbReference type="InterPro" id="IPR034725">
    <property type="entry name" value="RNF168"/>
</dbReference>
<evidence type="ECO:0000256" key="14">
    <source>
        <dbReference type="ARBA" id="ARBA00023136"/>
    </source>
</evidence>
<keyword evidence="6 19" id="KW-0812">Transmembrane</keyword>
<dbReference type="GO" id="GO:0043130">
    <property type="term" value="F:ubiquitin binding"/>
    <property type="evidence" value="ECO:0007669"/>
    <property type="project" value="UniProtKB-UniRule"/>
</dbReference>
<dbReference type="GO" id="GO:0005254">
    <property type="term" value="F:chloride channel activity"/>
    <property type="evidence" value="ECO:0007669"/>
    <property type="project" value="TreeGrafter"/>
</dbReference>
<dbReference type="PANTHER" id="PTHR12308:SF22">
    <property type="entry name" value="ANOCTAMIN-7"/>
    <property type="match status" value="1"/>
</dbReference>
<dbReference type="FunFam" id="3.30.40.10:FF:000466">
    <property type="entry name" value="E3 ubiquitin-protein ligase RNF168"/>
    <property type="match status" value="1"/>
</dbReference>
<comment type="similarity">
    <text evidence="3">Belongs to the beta type-B retroviral polymerase family. HERV class-II K(HML-2) pol subfamily.</text>
</comment>
<dbReference type="InterPro" id="IPR018957">
    <property type="entry name" value="Znf_C3HC4_RING-type"/>
</dbReference>
<evidence type="ECO:0000259" key="22">
    <source>
        <dbReference type="PROSITE" id="PS50089"/>
    </source>
</evidence>
<comment type="caution">
    <text evidence="24">The sequence shown here is derived from an EMBL/GenBank/DDBJ whole genome shotgun (WGS) entry which is preliminary data.</text>
</comment>
<feature type="compositionally biased region" description="Low complexity" evidence="21">
    <location>
        <begin position="2180"/>
        <end position="2194"/>
    </location>
</feature>
<evidence type="ECO:0000256" key="12">
    <source>
        <dbReference type="ARBA" id="ARBA00022853"/>
    </source>
</evidence>
<dbReference type="GO" id="GO:0016567">
    <property type="term" value="P:protein ubiquitination"/>
    <property type="evidence" value="ECO:0007669"/>
    <property type="project" value="UniProtKB-UniRule"/>
</dbReference>
<evidence type="ECO:0000256" key="7">
    <source>
        <dbReference type="ARBA" id="ARBA00022723"/>
    </source>
</evidence>
<feature type="transmembrane region" description="Helical" evidence="19">
    <location>
        <begin position="362"/>
        <end position="381"/>
    </location>
</feature>
<dbReference type="Proteomes" id="UP001274896">
    <property type="component" value="Unassembled WGS sequence"/>
</dbReference>
<dbReference type="CDD" id="cd01650">
    <property type="entry name" value="RT_nLTR_like"/>
    <property type="match status" value="1"/>
</dbReference>
<sequence>MKHKGEVEDSTTLITLSELPEHNYGSMDMGRLPQKDSNVFSDGVTCIDFVLVWEEPVTQAKPDEPEDKSSSTTNDTHTKWRTEFLSRLQAAGLHQEMKEVVQGKTKTTYVLLSAPWNVLCFYAEEISLRVPLQVETSCESNWSEKLLRKLHIPNVLAQDVPNPPPVHYTCQFRSNKLERFLGHDNRDTFFKTTQRHQILYEILARTQFGALKRGEVGIARLVSENVFTAAYPLHEGHYQMPSSPLNPDSLSMRQILYKYWARWGCWKKYQPLDHIREYFGEKVALYFAWLGFYTGWLLPAAVVGFLLSLFGIWLMVTDIPAQEICNNGDSIVMCPICNICSYWNLSSICYTYKAGLLFDNGGTVFFSIFMSLWAVTFLEYWKRSCSVLAHRWDCSEFEEIEERPRPEFTAMAPMTVRNPITGAEEPYFPEMNRFRRMVTGNMVIILMVAVVLMFLIAIILYRTILSIIIYNSKNDFFIFSAGRIASLTGSVLNLVVIMLLSKVYTRLAQVLTRWEMHRTQTKYEDAFILKVFIFQFVNFYSSPMYIAFFKGRFVGYPGNYNTLFGIRNEDCGASGCLIELAQELLVIMVGKQVINNVQEFVLPKFKAWWQKRKLHPAHSEKGVDDKDGVAPWETDYRLLVCEGLFDEYLEMGKGRELADVMERRKVDILCVQETRWKGSKARSIGAGFKLFYYGVDSKRNGVGVVLKEEFVRNVLEVKRVSDRVMSLKLEIEGVMLNVVSGYAPQVGCELEEKERFWSELDEVMESIPTGERVVIGADFNGHVGEGNTGDEEVMGKFGVKERNLEGQMVVDFAKRMDMGVVNTYFQKREEHRVTYKSGGRRTQVDYILCRRGNLKEISDCKVVVGESVARQHRMVVCRMTLMVCKTKRSKIEKKTKWWKLKKEECCEEFRQKLRQALGGQVVLPDDWETTAEVIRETGRKVLGVSSGRRKEDKETWWWNEEVQDSIQRKRLAKKKWDMDRTEENRQEYKELQRRVKREVSKAKQKAYDELYTRLDTREGEKDLYRLARQRDRDGKDVQQVRVIKDRDGRVLTSEESVQRRWKEYFEELMNEENEREKRVEGVNSVEQKVDKIRKDEVRKALKRMKSGKAVGPDDIPVEVWKCLGEAAVEFLANLFNRVLESERMPEEWRRSVLVPIFKNKGDVQSCSNYRGIKLMSHTMKVWERVVEARLRKVVDICEQQYGFMPRKSTTDAIFALRILMEKYRDGQKELHCVFVDLEKAYDRVPREELWYCMRKSGVAEKYVRVVQDMYERSRTVVRCAVGQTEEFNVEVGLHQGSALSPFLFAIVMDQLSEEVRQESPWTMMFADDIVICSESREQVEENLERWRFALERRGMKVSRSKTEYMCVNEREGSGTVRLQGEEVKKVQEFKYLGSTVQSNGECGKEVKKRVQAGWNGWRKVSGVLCDQKISARIKGKVYRTVVRPAMLYGLETVSLRKRQESELEVAELKMLRFSLGVTRLDRIRNEYIRGTAHVGRLGDKVREARLRWFGHVQRRESEYIGRRMLDMGLPGRRQRGRPKRRYMDVINEDMKLVGASVEDAEDRDRWREMIRFLQFGFITIFVAACPLAPFFALVNNWVEVRLDAQKFVCEYRRPVAQRAQDIGIWFTILEIITYLAVISNAFLIAFTSDFLPRLYYRYTTEGTLKGYVDFTLSFAPKNFTKSDIQCRYRGFRDERGHHTSEYYNLLAIRLGFVIIFEHVVFLIGRMIDWMVPDVPEEVEIKIKRERFMAKEALAENQTVKEDRGVMPPASGEDPELGQEGKLNWADCLCPICLEIFLEPVTLPCSHTFCKPCFLETVDKANICCPLCRKRVSTWARLNGRNKTLVNTELWRRIQDTFPTQCQRRLNGVDEEEDINMFIPKPKVSQPGELRQEYEAEVNKFVEEKRALEEAERRASEEYIQRLLAEEQDRVEEEKRRQEERQLEDDEKLARLLSEELNSSPVLETRRNIKVNDAAKKKKSSMGHIERYLCQVPYTLPHCETTPSSTLLDNKENIRNPPTSIEPSSIELYCLDSSSNPSTSSSDPDTFKQFFNTSNKTTVCSKRKSVDGEQPEPGVCKKRCNSPSSPIGSVLLQEVAEQEEVLRSRMLQEEEDRRMALRLQRELNREIAVDRRKGSANEYLLREKSSPSSSNSMSPEEENEMEKAGKRDSSQVDWKTSKKCSVSTQVSPSSASTVQKSRKQATLTEMFPSLGS</sequence>
<evidence type="ECO:0000313" key="25">
    <source>
        <dbReference type="Proteomes" id="UP001274896"/>
    </source>
</evidence>
<dbReference type="Pfam" id="PF00078">
    <property type="entry name" value="RVT_1"/>
    <property type="match status" value="1"/>
</dbReference>
<dbReference type="InterPro" id="IPR043502">
    <property type="entry name" value="DNA/RNA_pol_sf"/>
</dbReference>
<dbReference type="InterPro" id="IPR005135">
    <property type="entry name" value="Endo/exonuclease/phosphatase"/>
</dbReference>
<dbReference type="PROSITE" id="PS50089">
    <property type="entry name" value="ZF_RING_2"/>
    <property type="match status" value="1"/>
</dbReference>
<evidence type="ECO:0000256" key="11">
    <source>
        <dbReference type="ARBA" id="ARBA00022833"/>
    </source>
</evidence>
<keyword evidence="9 18" id="KW-0863">Zinc-finger</keyword>
<evidence type="ECO:0000256" key="17">
    <source>
        <dbReference type="ARBA" id="ARBA00023242"/>
    </source>
</evidence>
<dbReference type="GO" id="GO:0008270">
    <property type="term" value="F:zinc ion binding"/>
    <property type="evidence" value="ECO:0007669"/>
    <property type="project" value="UniProtKB-KW"/>
</dbReference>
<evidence type="ECO:0000256" key="13">
    <source>
        <dbReference type="ARBA" id="ARBA00022989"/>
    </source>
</evidence>
<evidence type="ECO:0000256" key="19">
    <source>
        <dbReference type="RuleBase" id="RU280814"/>
    </source>
</evidence>
<dbReference type="GO" id="GO:0061630">
    <property type="term" value="F:ubiquitin protein ligase activity"/>
    <property type="evidence" value="ECO:0007669"/>
    <property type="project" value="UniProtKB-EC"/>
</dbReference>
<dbReference type="CDD" id="cd09076">
    <property type="entry name" value="L1-EN"/>
    <property type="match status" value="1"/>
</dbReference>
<dbReference type="Pfam" id="PF04547">
    <property type="entry name" value="Anoctamin"/>
    <property type="match status" value="2"/>
</dbReference>
<evidence type="ECO:0000256" key="1">
    <source>
        <dbReference type="ARBA" id="ARBA00004651"/>
    </source>
</evidence>
<keyword evidence="14 19" id="KW-0472">Membrane</keyword>
<comment type="similarity">
    <text evidence="2 19">Belongs to the anoctamin family.</text>
</comment>
<feature type="transmembrane region" description="Helical" evidence="19">
    <location>
        <begin position="1622"/>
        <end position="1646"/>
    </location>
</feature>
<comment type="domain">
    <text evidence="18">The MIU motif (motif interacting with ubiquitin) mediates the interaction with both 'Lys-48'- and 'Lys-63'-linked ubiquitin chains. The UMI motif mediates interaction with ubiquitin with a preference for 'Lys-63'-linked ubiquitin. The specificity for different types of ubiquitin is mediated by juxtaposition of ubiquitin-binding motifs (MIU and UMI motifs) with LR motifs (LRMs).</text>
</comment>
<evidence type="ECO:0000256" key="2">
    <source>
        <dbReference type="ARBA" id="ARBA00009671"/>
    </source>
</evidence>
<dbReference type="GO" id="GO:0046983">
    <property type="term" value="F:protein dimerization activity"/>
    <property type="evidence" value="ECO:0007669"/>
    <property type="project" value="InterPro"/>
</dbReference>
<keyword evidence="20" id="KW-0175">Coiled coil</keyword>
<feature type="transmembrane region" description="Helical" evidence="19">
    <location>
        <begin position="1572"/>
        <end position="1594"/>
    </location>
</feature>
<comment type="caution">
    <text evidence="18 19">Lacks conserved residue(s) required for the propagation of feature annotation.</text>
</comment>
<keyword evidence="17 18" id="KW-0539">Nucleus</keyword>
<feature type="short sequence motif" description="UMI motif" evidence="18">
    <location>
        <begin position="1916"/>
        <end position="1924"/>
    </location>
</feature>
<dbReference type="GO" id="GO:0006302">
    <property type="term" value="P:double-strand break repair"/>
    <property type="evidence" value="ECO:0007669"/>
    <property type="project" value="UniProtKB-UniRule"/>
</dbReference>
<dbReference type="CDD" id="cd22265">
    <property type="entry name" value="UDM1_RNF168"/>
    <property type="match status" value="1"/>
</dbReference>
<proteinExistence type="inferred from homology"/>
<dbReference type="GO" id="GO:0006325">
    <property type="term" value="P:chromatin organization"/>
    <property type="evidence" value="ECO:0007669"/>
    <property type="project" value="UniProtKB-KW"/>
</dbReference>
<dbReference type="GO" id="GO:0005634">
    <property type="term" value="C:nucleus"/>
    <property type="evidence" value="ECO:0007669"/>
    <property type="project" value="UniProtKB-SubCell"/>
</dbReference>
<dbReference type="Gene3D" id="3.30.40.10">
    <property type="entry name" value="Zinc/RING finger domain, C3HC4 (zinc finger)"/>
    <property type="match status" value="1"/>
</dbReference>
<dbReference type="SUPFAM" id="SSF56219">
    <property type="entry name" value="DNase I-like"/>
    <property type="match status" value="1"/>
</dbReference>
<dbReference type="InterPro" id="IPR049452">
    <property type="entry name" value="Anoctamin_TM"/>
</dbReference>
<feature type="short sequence motif" description="LR motif 1" evidence="18">
    <location>
        <begin position="1883"/>
        <end position="1901"/>
    </location>
</feature>
<feature type="compositionally biased region" description="Basic and acidic residues" evidence="21">
    <location>
        <begin position="2160"/>
        <end position="2169"/>
    </location>
</feature>
<keyword evidence="13 19" id="KW-1133">Transmembrane helix</keyword>
<evidence type="ECO:0000256" key="5">
    <source>
        <dbReference type="ARBA" id="ARBA00022679"/>
    </source>
</evidence>
<feature type="short sequence motif" description="LR motif 2" evidence="18">
    <location>
        <begin position="2130"/>
        <end position="2141"/>
    </location>
</feature>
<dbReference type="PANTHER" id="PTHR12308">
    <property type="entry name" value="ANOCTAMIN"/>
    <property type="match status" value="1"/>
</dbReference>
<dbReference type="SMART" id="SM00184">
    <property type="entry name" value="RING"/>
    <property type="match status" value="1"/>
</dbReference>
<evidence type="ECO:0000256" key="18">
    <source>
        <dbReference type="HAMAP-Rule" id="MF_03066"/>
    </source>
</evidence>
<dbReference type="Pfam" id="PF03372">
    <property type="entry name" value="Exo_endo_phos"/>
    <property type="match status" value="1"/>
</dbReference>
<dbReference type="Gene3D" id="3.60.10.10">
    <property type="entry name" value="Endonuclease/exonuclease/phosphatase"/>
    <property type="match status" value="1"/>
</dbReference>
<feature type="transmembrane region" description="Helical" evidence="19">
    <location>
        <begin position="283"/>
        <end position="316"/>
    </location>
</feature>
<feature type="region of interest" description="Disordered" evidence="21">
    <location>
        <begin position="2137"/>
        <end position="2211"/>
    </location>
</feature>
<feature type="domain" description="Reverse transcriptase" evidence="23">
    <location>
        <begin position="1137"/>
        <end position="1396"/>
    </location>
</feature>
<gene>
    <name evidence="18" type="primary">RNF168</name>
    <name evidence="24" type="ORF">QTP70_029752</name>
</gene>
<dbReference type="Pfam" id="PF16178">
    <property type="entry name" value="Anoct_dimer"/>
    <property type="match status" value="1"/>
</dbReference>
<dbReference type="Pfam" id="PF00097">
    <property type="entry name" value="zf-C3HC4"/>
    <property type="match status" value="1"/>
</dbReference>
<comment type="pathway">
    <text evidence="18">Protein modification; protein ubiquitination.</text>
</comment>
<keyword evidence="8 18" id="KW-0227">DNA damage</keyword>
<keyword evidence="4" id="KW-1003">Cell membrane</keyword>
<evidence type="ECO:0000256" key="20">
    <source>
        <dbReference type="SAM" id="Coils"/>
    </source>
</evidence>
<dbReference type="PROSITE" id="PS50878">
    <property type="entry name" value="RT_POL"/>
    <property type="match status" value="1"/>
</dbReference>
<keyword evidence="10 18" id="KW-0833">Ubl conjugation pathway</keyword>
<keyword evidence="25" id="KW-1185">Reference proteome</keyword>
<dbReference type="GO" id="GO:0010212">
    <property type="term" value="P:response to ionizing radiation"/>
    <property type="evidence" value="ECO:0007669"/>
    <property type="project" value="UniProtKB-UniRule"/>
</dbReference>
<keyword evidence="11 18" id="KW-0862">Zinc</keyword>
<evidence type="ECO:0000313" key="24">
    <source>
        <dbReference type="EMBL" id="KAK3531787.1"/>
    </source>
</evidence>
<evidence type="ECO:0000256" key="4">
    <source>
        <dbReference type="ARBA" id="ARBA00022475"/>
    </source>
</evidence>
<keyword evidence="5 18" id="KW-0808">Transferase</keyword>
<dbReference type="InterPro" id="IPR043128">
    <property type="entry name" value="Rev_trsase/Diguanyl_cyclase"/>
</dbReference>
<organism evidence="24 25">
    <name type="scientific">Hemibagrus guttatus</name>
    <dbReference type="NCBI Taxonomy" id="175788"/>
    <lineage>
        <taxon>Eukaryota</taxon>
        <taxon>Metazoa</taxon>
        <taxon>Chordata</taxon>
        <taxon>Craniata</taxon>
        <taxon>Vertebrata</taxon>
        <taxon>Euteleostomi</taxon>
        <taxon>Actinopterygii</taxon>
        <taxon>Neopterygii</taxon>
        <taxon>Teleostei</taxon>
        <taxon>Ostariophysi</taxon>
        <taxon>Siluriformes</taxon>
        <taxon>Bagridae</taxon>
        <taxon>Hemibagrus</taxon>
    </lineage>
</organism>
<keyword evidence="7 18" id="KW-0479">Metal-binding</keyword>
<comment type="catalytic activity">
    <reaction evidence="18">
        <text>S-ubiquitinyl-[E2 ubiquitin-conjugating enzyme]-L-cysteine + [acceptor protein]-L-lysine = [E2 ubiquitin-conjugating enzyme]-L-cysteine + N(6)-ubiquitinyl-[acceptor protein]-L-lysine.</text>
        <dbReference type="EC" id="2.3.2.27"/>
    </reaction>
</comment>
<dbReference type="InterPro" id="IPR007632">
    <property type="entry name" value="Anoctamin"/>
</dbReference>
<dbReference type="InterPro" id="IPR032394">
    <property type="entry name" value="Anoct_dimer"/>
</dbReference>
<keyword evidence="12 18" id="KW-0156">Chromatin regulator</keyword>
<comment type="subcellular location">
    <subcellularLocation>
        <location evidence="1">Cell membrane</location>
        <topology evidence="1">Multi-pass membrane protein</topology>
    </subcellularLocation>
    <subcellularLocation>
        <location evidence="19">Membrane</location>
        <topology evidence="19">Multi-pass membrane protein</topology>
    </subcellularLocation>
    <subcellularLocation>
        <location evidence="18">Nucleus</location>
    </subcellularLocation>
    <text evidence="18">Localizes to double-strand breaks (DSBs) sites of DNA damage.</text>
</comment>
<dbReference type="InterPro" id="IPR036691">
    <property type="entry name" value="Endo/exonu/phosph_ase_sf"/>
</dbReference>
<keyword evidence="15" id="KW-0325">Glycoprotein</keyword>
<dbReference type="GO" id="GO:0000151">
    <property type="term" value="C:ubiquitin ligase complex"/>
    <property type="evidence" value="ECO:0007669"/>
    <property type="project" value="UniProtKB-UniRule"/>
</dbReference>
<feature type="domain" description="RING-type" evidence="22">
    <location>
        <begin position="1789"/>
        <end position="1828"/>
    </location>
</feature>
<dbReference type="InterPro" id="IPR001841">
    <property type="entry name" value="Znf_RING"/>
</dbReference>
<accession>A0AAE0QUN1</accession>
<dbReference type="GO" id="GO:0061588">
    <property type="term" value="P:calcium activated phospholipid scrambling"/>
    <property type="evidence" value="ECO:0007669"/>
    <property type="project" value="TreeGrafter"/>
</dbReference>
<dbReference type="SUPFAM" id="SSF57850">
    <property type="entry name" value="RING/U-box"/>
    <property type="match status" value="1"/>
</dbReference>
<evidence type="ECO:0000256" key="9">
    <source>
        <dbReference type="ARBA" id="ARBA00022771"/>
    </source>
</evidence>
<comment type="similarity">
    <text evidence="18">Belongs to the RNF168 family.</text>
</comment>
<feature type="coiled-coil region" evidence="20">
    <location>
        <begin position="1890"/>
        <end position="1955"/>
    </location>
</feature>
<evidence type="ECO:0000256" key="10">
    <source>
        <dbReference type="ARBA" id="ARBA00022786"/>
    </source>
</evidence>
<keyword evidence="16 18" id="KW-0234">DNA repair</keyword>
<protein>
    <recommendedName>
        <fullName evidence="19">Anoctamin</fullName>
    </recommendedName>
</protein>
<dbReference type="HAMAP" id="MF_03066">
    <property type="entry name" value="RNF168"/>
    <property type="match status" value="1"/>
</dbReference>
<dbReference type="CDD" id="cd16550">
    <property type="entry name" value="RING-HC_RNF168"/>
    <property type="match status" value="1"/>
</dbReference>
<feature type="transmembrane region" description="Helical" evidence="19">
    <location>
        <begin position="526"/>
        <end position="548"/>
    </location>
</feature>
<dbReference type="InterPro" id="IPR000477">
    <property type="entry name" value="RT_dom"/>
</dbReference>
<dbReference type="CDD" id="cd21952">
    <property type="entry name" value="MIU2_RNF168"/>
    <property type="match status" value="1"/>
</dbReference>
<dbReference type="EMBL" id="JAUCMX010000011">
    <property type="protein sequence ID" value="KAK3531787.1"/>
    <property type="molecule type" value="Genomic_DNA"/>
</dbReference>
<dbReference type="GO" id="GO:0003682">
    <property type="term" value="F:chromatin binding"/>
    <property type="evidence" value="ECO:0007669"/>
    <property type="project" value="UniProtKB-UniRule"/>
</dbReference>
<evidence type="ECO:0000259" key="23">
    <source>
        <dbReference type="PROSITE" id="PS50878"/>
    </source>
</evidence>
<dbReference type="GO" id="GO:0042393">
    <property type="term" value="F:histone binding"/>
    <property type="evidence" value="ECO:0007669"/>
    <property type="project" value="UniProtKB-UniRule"/>
</dbReference>
<feature type="coiled-coil region" evidence="20">
    <location>
        <begin position="971"/>
        <end position="1005"/>
    </location>
</feature>
<evidence type="ECO:0000256" key="15">
    <source>
        <dbReference type="ARBA" id="ARBA00023180"/>
    </source>
</evidence>
<name>A0AAE0QUN1_9TELE</name>
<reference evidence="24" key="1">
    <citation type="submission" date="2023-06" db="EMBL/GenBank/DDBJ databases">
        <title>Male Hemibagrus guttatus genome.</title>
        <authorList>
            <person name="Bian C."/>
        </authorList>
    </citation>
    <scope>NUCLEOTIDE SEQUENCE</scope>
    <source>
        <strain evidence="24">Male_cb2023</strain>
        <tissue evidence="24">Muscle</tissue>
    </source>
</reference>
<dbReference type="GO" id="GO:0045739">
    <property type="term" value="P:positive regulation of DNA repair"/>
    <property type="evidence" value="ECO:0007669"/>
    <property type="project" value="UniProtKB-UniRule"/>
</dbReference>
<evidence type="ECO:0000256" key="16">
    <source>
        <dbReference type="ARBA" id="ARBA00023204"/>
    </source>
</evidence>
<dbReference type="InterPro" id="IPR013083">
    <property type="entry name" value="Znf_RING/FYVE/PHD"/>
</dbReference>
<dbReference type="Gene3D" id="3.30.70.270">
    <property type="match status" value="1"/>
</dbReference>
<dbReference type="GO" id="GO:0005886">
    <property type="term" value="C:plasma membrane"/>
    <property type="evidence" value="ECO:0007669"/>
    <property type="project" value="UniProtKB-SubCell"/>
</dbReference>